<dbReference type="InterPro" id="IPR050075">
    <property type="entry name" value="LeuD"/>
</dbReference>
<evidence type="ECO:0000256" key="9">
    <source>
        <dbReference type="ARBA" id="ARBA00023304"/>
    </source>
</evidence>
<dbReference type="PATRIC" id="fig|1423784.4.peg.1041"/>
<organism evidence="12 13">
    <name type="scientific">Lentilactobacillus parabuchneri DSM 5707 = NBRC 107865</name>
    <dbReference type="NCBI Taxonomy" id="1423784"/>
    <lineage>
        <taxon>Bacteria</taxon>
        <taxon>Bacillati</taxon>
        <taxon>Bacillota</taxon>
        <taxon>Bacilli</taxon>
        <taxon>Lactobacillales</taxon>
        <taxon>Lactobacillaceae</taxon>
        <taxon>Lentilactobacillus</taxon>
    </lineage>
</organism>
<dbReference type="EMBL" id="AZGK01000002">
    <property type="protein sequence ID" value="KRM47332.1"/>
    <property type="molecule type" value="Genomic_DNA"/>
</dbReference>
<dbReference type="NCBIfam" id="TIGR00171">
    <property type="entry name" value="leuD"/>
    <property type="match status" value="1"/>
</dbReference>
<dbReference type="EC" id="4.2.1.33" evidence="10"/>
<dbReference type="Gene3D" id="3.20.19.10">
    <property type="entry name" value="Aconitase, domain 4"/>
    <property type="match status" value="1"/>
</dbReference>
<comment type="caution">
    <text evidence="12">The sequence shown here is derived from an EMBL/GenBank/DDBJ whole genome shotgun (WGS) entry which is preliminary data.</text>
</comment>
<reference evidence="12 13" key="1">
    <citation type="journal article" date="2015" name="Genome Announc.">
        <title>Expanding the biotechnology potential of lactobacilli through comparative genomics of 213 strains and associated genera.</title>
        <authorList>
            <person name="Sun Z."/>
            <person name="Harris H.M."/>
            <person name="McCann A."/>
            <person name="Guo C."/>
            <person name="Argimon S."/>
            <person name="Zhang W."/>
            <person name="Yang X."/>
            <person name="Jeffery I.B."/>
            <person name="Cooney J.C."/>
            <person name="Kagawa T.F."/>
            <person name="Liu W."/>
            <person name="Song Y."/>
            <person name="Salvetti E."/>
            <person name="Wrobel A."/>
            <person name="Rasinkangas P."/>
            <person name="Parkhill J."/>
            <person name="Rea M.C."/>
            <person name="O'Sullivan O."/>
            <person name="Ritari J."/>
            <person name="Douillard F.P."/>
            <person name="Paul Ross R."/>
            <person name="Yang R."/>
            <person name="Briner A.E."/>
            <person name="Felis G.E."/>
            <person name="de Vos W.M."/>
            <person name="Barrangou R."/>
            <person name="Klaenhammer T.R."/>
            <person name="Caufield P.W."/>
            <person name="Cui Y."/>
            <person name="Zhang H."/>
            <person name="O'Toole P.W."/>
        </authorList>
    </citation>
    <scope>NUCLEOTIDE SEQUENCE [LARGE SCALE GENOMIC DNA]</scope>
    <source>
        <strain evidence="12 13">DSM 5707</strain>
    </source>
</reference>
<evidence type="ECO:0000256" key="7">
    <source>
        <dbReference type="ARBA" id="ARBA00022605"/>
    </source>
</evidence>
<dbReference type="PANTHER" id="PTHR43345">
    <property type="entry name" value="3-ISOPROPYLMALATE DEHYDRATASE SMALL SUBUNIT 2-RELATED-RELATED"/>
    <property type="match status" value="1"/>
</dbReference>
<evidence type="ECO:0000313" key="13">
    <source>
        <dbReference type="Proteomes" id="UP000051957"/>
    </source>
</evidence>
<evidence type="ECO:0000256" key="6">
    <source>
        <dbReference type="ARBA" id="ARBA00022430"/>
    </source>
</evidence>
<dbReference type="Proteomes" id="UP000051957">
    <property type="component" value="Unassembled WGS sequence"/>
</dbReference>
<dbReference type="NCBIfam" id="NF002458">
    <property type="entry name" value="PRK01641.1"/>
    <property type="match status" value="1"/>
</dbReference>
<dbReference type="Pfam" id="PF00694">
    <property type="entry name" value="Aconitase_C"/>
    <property type="match status" value="1"/>
</dbReference>
<dbReference type="CDD" id="cd01577">
    <property type="entry name" value="IPMI_Swivel"/>
    <property type="match status" value="1"/>
</dbReference>
<evidence type="ECO:0000256" key="10">
    <source>
        <dbReference type="HAMAP-Rule" id="MF_01031"/>
    </source>
</evidence>
<comment type="similarity">
    <text evidence="4 10">Belongs to the LeuD family. LeuD type 1 subfamily.</text>
</comment>
<dbReference type="InterPro" id="IPR004431">
    <property type="entry name" value="3-IsopropMal_deHydase_ssu"/>
</dbReference>
<dbReference type="SUPFAM" id="SSF52016">
    <property type="entry name" value="LeuD/IlvD-like"/>
    <property type="match status" value="1"/>
</dbReference>
<comment type="subunit">
    <text evidence="5 10">Heterodimer of LeuC and LeuD.</text>
</comment>
<evidence type="ECO:0000256" key="2">
    <source>
        <dbReference type="ARBA" id="ARBA00002695"/>
    </source>
</evidence>
<keyword evidence="8 10" id="KW-0456">Lyase</keyword>
<feature type="domain" description="Aconitase A/isopropylmalate dehydratase small subunit swivel" evidence="11">
    <location>
        <begin position="8"/>
        <end position="123"/>
    </location>
</feature>
<evidence type="ECO:0000313" key="12">
    <source>
        <dbReference type="EMBL" id="KRM47332.1"/>
    </source>
</evidence>
<accession>A0A0R1Z2U6</accession>
<comment type="catalytic activity">
    <reaction evidence="1 10">
        <text>(2R,3S)-3-isopropylmalate = (2S)-2-isopropylmalate</text>
        <dbReference type="Rhea" id="RHEA:32287"/>
        <dbReference type="ChEBI" id="CHEBI:1178"/>
        <dbReference type="ChEBI" id="CHEBI:35121"/>
        <dbReference type="EC" id="4.2.1.33"/>
    </reaction>
</comment>
<dbReference type="InterPro" id="IPR000573">
    <property type="entry name" value="AconitaseA/IPMdHydase_ssu_swvl"/>
</dbReference>
<dbReference type="AlphaFoldDB" id="A0A0R1Z2U6"/>
<dbReference type="FunFam" id="3.20.19.10:FF:000003">
    <property type="entry name" value="3-isopropylmalate dehydratase small subunit"/>
    <property type="match status" value="1"/>
</dbReference>
<evidence type="ECO:0000256" key="3">
    <source>
        <dbReference type="ARBA" id="ARBA00004729"/>
    </source>
</evidence>
<sequence length="195" mass="22435">MVEKIKVIKSTSIPIMRDNIDTDQLIPKQFLKNILKTGYGKNLFYDWRYEKPHQPNPDFILNKPERQGAEILIAGDNFGCGSSREHAVWALKDWGFRVVIAGGYSDIFYMNSTKNGFLAIILPKDQRDFLASAPADAEITVDLPNQEVRYQGRAFHFEIDPLWKHKFVNGLDDIAITMDYKQQIEDYEASIPSFD</sequence>
<evidence type="ECO:0000256" key="1">
    <source>
        <dbReference type="ARBA" id="ARBA00000491"/>
    </source>
</evidence>
<comment type="function">
    <text evidence="2 10">Catalyzes the isomerization between 2-isopropylmalate and 3-isopropylmalate, via the formation of 2-isopropylmaleate.</text>
</comment>
<dbReference type="RefSeq" id="WP_057909823.1">
    <property type="nucleotide sequence ID" value="NZ_AZGK01000002.1"/>
</dbReference>
<dbReference type="InterPro" id="IPR015928">
    <property type="entry name" value="Aconitase/3IPM_dehydase_swvl"/>
</dbReference>
<evidence type="ECO:0000259" key="11">
    <source>
        <dbReference type="Pfam" id="PF00694"/>
    </source>
</evidence>
<keyword evidence="9 10" id="KW-0100">Branched-chain amino acid biosynthesis</keyword>
<evidence type="ECO:0000256" key="5">
    <source>
        <dbReference type="ARBA" id="ARBA00011271"/>
    </source>
</evidence>
<dbReference type="UniPathway" id="UPA00048">
    <property type="reaction ID" value="UER00071"/>
</dbReference>
<evidence type="ECO:0000256" key="8">
    <source>
        <dbReference type="ARBA" id="ARBA00023239"/>
    </source>
</evidence>
<gene>
    <name evidence="10" type="primary">leuD</name>
    <name evidence="12" type="ORF">FC51_GL001032</name>
</gene>
<comment type="pathway">
    <text evidence="3 10">Amino-acid biosynthesis; L-leucine biosynthesis; L-leucine from 3-methyl-2-oxobutanoate: step 2/4.</text>
</comment>
<dbReference type="GO" id="GO:0009316">
    <property type="term" value="C:3-isopropylmalate dehydratase complex"/>
    <property type="evidence" value="ECO:0007669"/>
    <property type="project" value="InterPro"/>
</dbReference>
<dbReference type="GO" id="GO:0009098">
    <property type="term" value="P:L-leucine biosynthetic process"/>
    <property type="evidence" value="ECO:0007669"/>
    <property type="project" value="UniProtKB-UniRule"/>
</dbReference>
<dbReference type="HAMAP" id="MF_01031">
    <property type="entry name" value="LeuD_type1"/>
    <property type="match status" value="1"/>
</dbReference>
<keyword evidence="6 10" id="KW-0432">Leucine biosynthesis</keyword>
<protein>
    <recommendedName>
        <fullName evidence="10">3-isopropylmalate dehydratase small subunit</fullName>
        <ecNumber evidence="10">4.2.1.33</ecNumber>
    </recommendedName>
    <alternativeName>
        <fullName evidence="10">Alpha-IPM isomerase</fullName>
        <shortName evidence="10">IPMI</shortName>
    </alternativeName>
    <alternativeName>
        <fullName evidence="10">Isopropylmalate isomerase</fullName>
    </alternativeName>
</protein>
<keyword evidence="7 10" id="KW-0028">Amino-acid biosynthesis</keyword>
<dbReference type="GO" id="GO:0003861">
    <property type="term" value="F:3-isopropylmalate dehydratase activity"/>
    <property type="evidence" value="ECO:0007669"/>
    <property type="project" value="UniProtKB-UniRule"/>
</dbReference>
<name>A0A0R1Z2U6_9LACO</name>
<proteinExistence type="inferred from homology"/>
<dbReference type="PANTHER" id="PTHR43345:SF5">
    <property type="entry name" value="3-ISOPROPYLMALATE DEHYDRATASE SMALL SUBUNIT"/>
    <property type="match status" value="1"/>
</dbReference>
<dbReference type="GeneID" id="69802891"/>
<dbReference type="InterPro" id="IPR033940">
    <property type="entry name" value="IPMI_Swivel"/>
</dbReference>
<evidence type="ECO:0000256" key="4">
    <source>
        <dbReference type="ARBA" id="ARBA00009845"/>
    </source>
</evidence>